<keyword evidence="2" id="KW-1185">Reference proteome</keyword>
<dbReference type="Proteomes" id="UP000887566">
    <property type="component" value="Unplaced"/>
</dbReference>
<feature type="domain" description="NACHT" evidence="1">
    <location>
        <begin position="198"/>
        <end position="327"/>
    </location>
</feature>
<organism evidence="2 3">
    <name type="scientific">Plectus sambesii</name>
    <dbReference type="NCBI Taxonomy" id="2011161"/>
    <lineage>
        <taxon>Eukaryota</taxon>
        <taxon>Metazoa</taxon>
        <taxon>Ecdysozoa</taxon>
        <taxon>Nematoda</taxon>
        <taxon>Chromadorea</taxon>
        <taxon>Plectida</taxon>
        <taxon>Plectina</taxon>
        <taxon>Plectoidea</taxon>
        <taxon>Plectidae</taxon>
        <taxon>Plectus</taxon>
    </lineage>
</organism>
<dbReference type="PROSITE" id="PS50837">
    <property type="entry name" value="NACHT"/>
    <property type="match status" value="1"/>
</dbReference>
<dbReference type="InterPro" id="IPR007111">
    <property type="entry name" value="NACHT_NTPase"/>
</dbReference>
<accession>A0A914XH99</accession>
<dbReference type="PANTHER" id="PTHR46312">
    <property type="entry name" value="NACHT DOMAIN-CONTAINING PROTEIN"/>
    <property type="match status" value="1"/>
</dbReference>
<dbReference type="Pfam" id="PF05729">
    <property type="entry name" value="NACHT"/>
    <property type="match status" value="1"/>
</dbReference>
<reference evidence="3" key="1">
    <citation type="submission" date="2022-11" db="UniProtKB">
        <authorList>
            <consortium name="WormBaseParasite"/>
        </authorList>
    </citation>
    <scope>IDENTIFICATION</scope>
</reference>
<proteinExistence type="predicted"/>
<protein>
    <submittedName>
        <fullName evidence="3">NACHT domain-containing protein</fullName>
    </submittedName>
</protein>
<dbReference type="WBParaSite" id="PSAMB.scaffold775size41494.g8559.t1">
    <property type="protein sequence ID" value="PSAMB.scaffold775size41494.g8559.t1"/>
    <property type="gene ID" value="PSAMB.scaffold775size41494.g8559"/>
</dbReference>
<sequence>MSRIEALRIAMYSDAMGLFVSKKDLRDGLVAEKYLTLICEDKVLHEVLKVALKNEGIFQLASQKLMKQRDTGEKVIHLIEELQTMSGAEINEATIPIKYLHSRHQRNYPLFLLQRLKKSELESLIDIGFLALVDQLRQLYKTVYMKASPLSFLLPNVFHMDTMWVPLTLGKGGKGEKGFFNGTEAYSKTITDALKRNKLTIITGEPFFGKTTLTQKIAYDWAMEKEFKDYDLVLIVPIRDVPQRKDKKPYAKIFNMVVAYIEAISGSNFDYMLRMDFSSKRRLVILDGYDEERTGCMCEELHNILQQRNKNAPDQPEFDILVTSRPSKTILRDKDVSLLSVAGFHTDDQRNEYITSHVKAMHKGDISGIIKKIMKTIKDMKLDHDLIESPMMLTLICLLHDELETVGKLYALNKLKNYDI</sequence>
<name>A0A914XH99_9BILA</name>
<evidence type="ECO:0000259" key="1">
    <source>
        <dbReference type="PROSITE" id="PS50837"/>
    </source>
</evidence>
<dbReference type="PANTHER" id="PTHR46312:SF2">
    <property type="entry name" value="NUCLEOTIDE-BINDING OLIGOMERIZATION DOMAIN-CONTAINING PROTEIN 2-LIKE"/>
    <property type="match status" value="1"/>
</dbReference>
<dbReference type="Gene3D" id="3.40.50.300">
    <property type="entry name" value="P-loop containing nucleotide triphosphate hydrolases"/>
    <property type="match status" value="1"/>
</dbReference>
<dbReference type="InterPro" id="IPR027417">
    <property type="entry name" value="P-loop_NTPase"/>
</dbReference>
<evidence type="ECO:0000313" key="2">
    <source>
        <dbReference type="Proteomes" id="UP000887566"/>
    </source>
</evidence>
<dbReference type="AlphaFoldDB" id="A0A914XH99"/>
<dbReference type="SUPFAM" id="SSF52540">
    <property type="entry name" value="P-loop containing nucleoside triphosphate hydrolases"/>
    <property type="match status" value="1"/>
</dbReference>
<evidence type="ECO:0000313" key="3">
    <source>
        <dbReference type="WBParaSite" id="PSAMB.scaffold775size41494.g8559.t1"/>
    </source>
</evidence>